<reference evidence="10 11" key="2">
    <citation type="submission" date="2016-05" db="EMBL/GenBank/DDBJ databases">
        <title>Lineage-specific infection strategies underlie the spectrum of fungal disease in amphibians.</title>
        <authorList>
            <person name="Cuomo C.A."/>
            <person name="Farrer R.A."/>
            <person name="James T."/>
            <person name="Longcore J."/>
            <person name="Birren B."/>
        </authorList>
    </citation>
    <scope>NUCLEOTIDE SEQUENCE [LARGE SCALE GENOMIC DNA]</scope>
    <source>
        <strain evidence="10 11">JEL423</strain>
    </source>
</reference>
<dbReference type="Proteomes" id="UP000077115">
    <property type="component" value="Unassembled WGS sequence"/>
</dbReference>
<comment type="subcellular location">
    <subcellularLocation>
        <location evidence="1 8">Mitochondrion</location>
    </subcellularLocation>
</comment>
<gene>
    <name evidence="10" type="ORF">BDEG_21446</name>
</gene>
<keyword evidence="5" id="KW-0809">Transit peptide</keyword>
<comment type="pathway">
    <text evidence="2 8">Cofactor biosynthesis; ubiquinone biosynthesis.</text>
</comment>
<reference evidence="10 11" key="1">
    <citation type="submission" date="2006-10" db="EMBL/GenBank/DDBJ databases">
        <title>The Genome Sequence of Batrachochytrium dendrobatidis JEL423.</title>
        <authorList>
            <consortium name="The Broad Institute Genome Sequencing Platform"/>
            <person name="Birren B."/>
            <person name="Lander E."/>
            <person name="Galagan J."/>
            <person name="Cuomo C."/>
            <person name="Devon K."/>
            <person name="Jaffe D."/>
            <person name="Butler J."/>
            <person name="Alvarez P."/>
            <person name="Gnerre S."/>
            <person name="Grabherr M."/>
            <person name="Kleber M."/>
            <person name="Mauceli E."/>
            <person name="Brockman W."/>
            <person name="Young S."/>
            <person name="LaButti K."/>
            <person name="Sykes S."/>
            <person name="DeCaprio D."/>
            <person name="Crawford M."/>
            <person name="Koehrsen M."/>
            <person name="Engels R."/>
            <person name="Montgomery P."/>
            <person name="Pearson M."/>
            <person name="Howarth C."/>
            <person name="Larson L."/>
            <person name="White J."/>
            <person name="O'Leary S."/>
            <person name="Kodira C."/>
            <person name="Zeng Q."/>
            <person name="Yandava C."/>
            <person name="Alvarado L."/>
            <person name="Longcore J."/>
            <person name="James T."/>
        </authorList>
    </citation>
    <scope>NUCLEOTIDE SEQUENCE [LARGE SCALE GENOMIC DNA]</scope>
    <source>
        <strain evidence="10 11">JEL423</strain>
    </source>
</reference>
<evidence type="ECO:0000256" key="3">
    <source>
        <dbReference type="ARBA" id="ARBA00010766"/>
    </source>
</evidence>
<dbReference type="NCBIfam" id="TIGR02396">
    <property type="entry name" value="diverge_rpsU"/>
    <property type="match status" value="1"/>
</dbReference>
<name>A0A177WBE3_BATDL</name>
<keyword evidence="4 8" id="KW-0831">Ubiquinone biosynthesis</keyword>
<dbReference type="PANTHER" id="PTHR21427">
    <property type="entry name" value="UBIQUINONE BIOSYNTHESIS PROTEIN COQ9, MITOCHONDRIAL"/>
    <property type="match status" value="1"/>
</dbReference>
<dbReference type="eggNOG" id="KOG2969">
    <property type="taxonomic scope" value="Eukaryota"/>
</dbReference>
<dbReference type="PANTHER" id="PTHR21427:SF19">
    <property type="entry name" value="UBIQUINONE BIOSYNTHESIS PROTEIN COQ9, MITOCHONDRIAL"/>
    <property type="match status" value="1"/>
</dbReference>
<dbReference type="STRING" id="403673.A0A177WBE3"/>
<dbReference type="GO" id="GO:0008289">
    <property type="term" value="F:lipid binding"/>
    <property type="evidence" value="ECO:0007669"/>
    <property type="project" value="UniProtKB-UniRule"/>
</dbReference>
<dbReference type="OrthoDB" id="619536at2759"/>
<dbReference type="Gene3D" id="1.10.357.10">
    <property type="entry name" value="Tetracycline Repressor, domain 2"/>
    <property type="match status" value="1"/>
</dbReference>
<evidence type="ECO:0000313" key="10">
    <source>
        <dbReference type="EMBL" id="OAJ37428.1"/>
    </source>
</evidence>
<evidence type="ECO:0000256" key="4">
    <source>
        <dbReference type="ARBA" id="ARBA00022688"/>
    </source>
</evidence>
<evidence type="ECO:0000256" key="5">
    <source>
        <dbReference type="ARBA" id="ARBA00022946"/>
    </source>
</evidence>
<dbReference type="UniPathway" id="UPA00232"/>
<evidence type="ECO:0000259" key="9">
    <source>
        <dbReference type="Pfam" id="PF08511"/>
    </source>
</evidence>
<organism evidence="10 11">
    <name type="scientific">Batrachochytrium dendrobatidis (strain JEL423)</name>
    <dbReference type="NCBI Taxonomy" id="403673"/>
    <lineage>
        <taxon>Eukaryota</taxon>
        <taxon>Fungi</taxon>
        <taxon>Fungi incertae sedis</taxon>
        <taxon>Chytridiomycota</taxon>
        <taxon>Chytridiomycota incertae sedis</taxon>
        <taxon>Chytridiomycetes</taxon>
        <taxon>Rhizophydiales</taxon>
        <taxon>Rhizophydiales incertae sedis</taxon>
        <taxon>Batrachochytrium</taxon>
    </lineage>
</organism>
<evidence type="ECO:0000256" key="2">
    <source>
        <dbReference type="ARBA" id="ARBA00004749"/>
    </source>
</evidence>
<dbReference type="GO" id="GO:0006744">
    <property type="term" value="P:ubiquinone biosynthetic process"/>
    <property type="evidence" value="ECO:0007669"/>
    <property type="project" value="UniProtKB-UniRule"/>
</dbReference>
<keyword evidence="7 8" id="KW-0496">Mitochondrion</keyword>
<keyword evidence="6 8" id="KW-0446">Lipid-binding</keyword>
<dbReference type="InterPro" id="IPR013718">
    <property type="entry name" value="COQ9_C"/>
</dbReference>
<dbReference type="InterPro" id="IPR012762">
    <property type="entry name" value="Ubiq_biosynth_COQ9"/>
</dbReference>
<comment type="function">
    <text evidence="8">Membrane-associated protein that warps the membrane surface to access and bind aromatic isoprenes with high specificity, including ubiquinone (CoQ) isoprene intermediates and presents them directly to Coq7, therefore facilitating the Coq7-mediated hydroxylase step. Participates in the biosynthesis of coenzyme Q, also named ubiquinone, an essential lipid-soluble electron transporter for aerobic cellular respiration.</text>
</comment>
<dbReference type="EMBL" id="DS022300">
    <property type="protein sequence ID" value="OAJ37428.1"/>
    <property type="molecule type" value="Genomic_DNA"/>
</dbReference>
<accession>A0A177WBE3</accession>
<dbReference type="GO" id="GO:0005743">
    <property type="term" value="C:mitochondrial inner membrane"/>
    <property type="evidence" value="ECO:0007669"/>
    <property type="project" value="TreeGrafter"/>
</dbReference>
<proteinExistence type="inferred from homology"/>
<evidence type="ECO:0000313" key="11">
    <source>
        <dbReference type="Proteomes" id="UP000077115"/>
    </source>
</evidence>
<evidence type="ECO:0000256" key="8">
    <source>
        <dbReference type="RuleBase" id="RU366063"/>
    </source>
</evidence>
<dbReference type="Pfam" id="PF08511">
    <property type="entry name" value="COQ9"/>
    <property type="match status" value="1"/>
</dbReference>
<feature type="domain" description="COQ9 C-terminal" evidence="9">
    <location>
        <begin position="187"/>
        <end position="253"/>
    </location>
</feature>
<evidence type="ECO:0000256" key="1">
    <source>
        <dbReference type="ARBA" id="ARBA00004173"/>
    </source>
</evidence>
<sequence length="286" mass="31567">MSWGRVASTTASNMISKSTTVSVFKPNYALRPITAINRTGQLSTPDFITRTYSAGTSESIPYDICLLVEKNADQTPQSRLLEASLAHVSEHGWTLQAIRQGARSLGYTDVTHGLLTRGPIELVEYFIQSRTKMIGPALAKEQVDLSQMGVTARVRTACIARLMMTGPYIHKWPQAIALLSQPQNLANTARDLGGLVDEIWFLAGDRSLNWYTKRLILSGVYTSSELFMTTDKSKGFEQTYKFLDRRLKDVGGFGKAVSDVSNVVNFGVRSAMGILQSTGFKRPFSP</sequence>
<dbReference type="AlphaFoldDB" id="A0A177WBE3"/>
<protein>
    <recommendedName>
        <fullName evidence="8">Ubiquinone biosynthesis protein</fullName>
    </recommendedName>
</protein>
<dbReference type="VEuPathDB" id="FungiDB:BDEG_21446"/>
<dbReference type="FunFam" id="1.10.357.10:FF:000004">
    <property type="entry name" value="Ubiquinone biosynthesis protein COQ9, mitochondrial"/>
    <property type="match status" value="1"/>
</dbReference>
<evidence type="ECO:0000256" key="6">
    <source>
        <dbReference type="ARBA" id="ARBA00023121"/>
    </source>
</evidence>
<evidence type="ECO:0000256" key="7">
    <source>
        <dbReference type="ARBA" id="ARBA00023128"/>
    </source>
</evidence>
<comment type="similarity">
    <text evidence="3 8">Belongs to the COQ9 family.</text>
</comment>